<dbReference type="PANTHER" id="PTHR13627">
    <property type="entry name" value="FUKUTIN RELATED PROTEIN"/>
    <property type="match status" value="1"/>
</dbReference>
<proteinExistence type="evidence at transcript level"/>
<evidence type="ECO:0000313" key="3">
    <source>
        <dbReference type="EMBL" id="JAC85123.1"/>
    </source>
</evidence>
<dbReference type="AlphaFoldDB" id="A0A069DM73"/>
<protein>
    <submittedName>
        <fullName evidence="3">Fukutin related protein</fullName>
    </submittedName>
</protein>
<dbReference type="PANTHER" id="PTHR13627:SF31">
    <property type="entry name" value="RIBITOL 5-PHOSPHATE TRANSFERASE FKRP"/>
    <property type="match status" value="1"/>
</dbReference>
<accession>A0A069DM73</accession>
<dbReference type="EMBL" id="GBGP01000060">
    <property type="protein sequence ID" value="JAC85123.1"/>
    <property type="molecule type" value="mRNA"/>
</dbReference>
<dbReference type="GO" id="GO:0009100">
    <property type="term" value="P:glycoprotein metabolic process"/>
    <property type="evidence" value="ECO:0007669"/>
    <property type="project" value="UniProtKB-ARBA"/>
</dbReference>
<keyword evidence="1" id="KW-1133">Transmembrane helix</keyword>
<reference evidence="3" key="1">
    <citation type="journal article" date="2014" name="PLoS Genet.">
        <title>Differential Responses to Wnt and PCP Disruption Predict Expression and Developmental Function of Conserved and Novel Genes in a Cnidarian.</title>
        <authorList>
            <person name="Lapebie P."/>
            <person name="Ruggiero A."/>
            <person name="Barreau C."/>
            <person name="Chevalier S."/>
            <person name="Chang P."/>
            <person name="Dru P."/>
            <person name="Houliston E."/>
            <person name="Momose T."/>
        </authorList>
    </citation>
    <scope>NUCLEOTIDE SEQUENCE</scope>
</reference>
<feature type="transmembrane region" description="Helical" evidence="1">
    <location>
        <begin position="331"/>
        <end position="354"/>
    </location>
</feature>
<feature type="domain" description="LicD/FKTN/FKRP nucleotidyltransferase" evidence="2">
    <location>
        <begin position="158"/>
        <end position="191"/>
    </location>
</feature>
<name>A0A069DM73_9CNID</name>
<sequence>MKTRILLLSFIISIFYFTHNLWTAVELEERRAKKRAQIEEGRRSETPPLMNETMRALIEINRNCTEHFYDTPEWTLQIFQEKDDKCAEKRKILFKENLVKTLIRGRDYENLGCRNDTPKCAEKAHYNQYNKVRVNTPPCCRAKIIEMFKHTTKALSRDNITHFLQFGALIGYYRNQHVVPYDSDIDLYMDKDYWIQSHLSPIIENLRKTYGYRFEFHDGGMKMKVFYSHSNNNSIDIWPFEVVFDKQQRPFVKIPHGAAVSQPMANIFPLRAVQFEGIWTFVPRKPKEVLDLQYGEGYWEKELDCKYFNTDGHCIPQSLNRMRADVADDHVIAYLLGFLLLFLILMILLFVLIIKCVPNK</sequence>
<evidence type="ECO:0000259" key="2">
    <source>
        <dbReference type="Pfam" id="PF04991"/>
    </source>
</evidence>
<dbReference type="InterPro" id="IPR007074">
    <property type="entry name" value="LicD/FKTN/FKRP_NTP_transf"/>
</dbReference>
<organism evidence="3">
    <name type="scientific">Clytia hemisphaerica</name>
    <dbReference type="NCBI Taxonomy" id="252671"/>
    <lineage>
        <taxon>Eukaryota</taxon>
        <taxon>Metazoa</taxon>
        <taxon>Cnidaria</taxon>
        <taxon>Hydrozoa</taxon>
        <taxon>Hydroidolina</taxon>
        <taxon>Leptothecata</taxon>
        <taxon>Obeliida</taxon>
        <taxon>Clytiidae</taxon>
        <taxon>Clytia</taxon>
    </lineage>
</organism>
<keyword evidence="1" id="KW-0812">Transmembrane</keyword>
<dbReference type="InterPro" id="IPR052613">
    <property type="entry name" value="LicD_transferase"/>
</dbReference>
<evidence type="ECO:0000256" key="1">
    <source>
        <dbReference type="SAM" id="Phobius"/>
    </source>
</evidence>
<dbReference type="Pfam" id="PF04991">
    <property type="entry name" value="LicD"/>
    <property type="match status" value="1"/>
</dbReference>
<keyword evidence="1" id="KW-0472">Membrane</keyword>